<dbReference type="Proteomes" id="UP000185891">
    <property type="component" value="Unassembled WGS sequence"/>
</dbReference>
<gene>
    <name evidence="1" type="ORF">A3E89_02590</name>
</gene>
<dbReference type="EMBL" id="MFAA01000041">
    <property type="protein sequence ID" value="OGD68172.1"/>
    <property type="molecule type" value="Genomic_DNA"/>
</dbReference>
<proteinExistence type="predicted"/>
<name>A0A1F5EL84_9BACT</name>
<reference evidence="1 2" key="1">
    <citation type="journal article" date="2016" name="Nat. Commun.">
        <title>Thousands of microbial genomes shed light on interconnected biogeochemical processes in an aquifer system.</title>
        <authorList>
            <person name="Anantharaman K."/>
            <person name="Brown C.T."/>
            <person name="Hug L.A."/>
            <person name="Sharon I."/>
            <person name="Castelle C.J."/>
            <person name="Probst A.J."/>
            <person name="Thomas B.C."/>
            <person name="Singh A."/>
            <person name="Wilkins M.J."/>
            <person name="Karaoz U."/>
            <person name="Brodie E.L."/>
            <person name="Williams K.H."/>
            <person name="Hubbard S.S."/>
            <person name="Banfield J.F."/>
        </authorList>
    </citation>
    <scope>NUCLEOTIDE SEQUENCE [LARGE SCALE GENOMIC DNA]</scope>
</reference>
<sequence>MGYPCEESPVPSLDTLVLESCHSYVEDLVLLELPEKPAFIFDEEKIFCSKEFPCEELHKKWFIESMSGVPP</sequence>
<comment type="caution">
    <text evidence="1">The sequence shown here is derived from an EMBL/GenBank/DDBJ whole genome shotgun (WGS) entry which is preliminary data.</text>
</comment>
<protein>
    <submittedName>
        <fullName evidence="1">Uncharacterized protein</fullName>
    </submittedName>
</protein>
<organism evidence="1 2">
    <name type="scientific">Candidatus Campbellbacteria bacterium RIFCSPHIGHO2_12_FULL_35_10</name>
    <dbReference type="NCBI Taxonomy" id="1797578"/>
    <lineage>
        <taxon>Bacteria</taxon>
        <taxon>Candidatus Campbelliibacteriota</taxon>
    </lineage>
</organism>
<accession>A0A1F5EL84</accession>
<evidence type="ECO:0000313" key="2">
    <source>
        <dbReference type="Proteomes" id="UP000185891"/>
    </source>
</evidence>
<dbReference type="AlphaFoldDB" id="A0A1F5EL84"/>
<evidence type="ECO:0000313" key="1">
    <source>
        <dbReference type="EMBL" id="OGD68172.1"/>
    </source>
</evidence>